<evidence type="ECO:0000256" key="1">
    <source>
        <dbReference type="SAM" id="MobiDB-lite"/>
    </source>
</evidence>
<sequence>MEPTAKTPLTDPCEALAALRYPPRSFDEVLASLTSGGSGADEEIALEIIDQDERDRTAYAENLRLSFSETGYDPVMSEIEATRRRRDREDAHLRYLLAYAGQFATSKYLQSDLARLSGMSQSGVSTAATDAHVEYVQQHTGLPRRQPTKKPRSPRDRAGQ</sequence>
<dbReference type="RefSeq" id="WP_100112478.1">
    <property type="nucleotide sequence ID" value="NZ_CP023976.1"/>
</dbReference>
<feature type="region of interest" description="Disordered" evidence="1">
    <location>
        <begin position="130"/>
        <end position="160"/>
    </location>
</feature>
<name>A0A291W528_9ACTN</name>
<geneLocation type="plasmid" evidence="3">
    <name>pmdjk44.1</name>
</geneLocation>
<dbReference type="Proteomes" id="UP000195880">
    <property type="component" value="Plasmid pMDJK44.1"/>
</dbReference>
<dbReference type="EMBL" id="CP023976">
    <property type="protein sequence ID" value="ATM24652.1"/>
    <property type="molecule type" value="Genomic_DNA"/>
</dbReference>
<keyword evidence="3" id="KW-1185">Reference proteome</keyword>
<protein>
    <submittedName>
        <fullName evidence="2">Uncharacterized protein</fullName>
    </submittedName>
</protein>
<evidence type="ECO:0000313" key="3">
    <source>
        <dbReference type="Proteomes" id="UP000195880"/>
    </source>
</evidence>
<evidence type="ECO:0000313" key="2">
    <source>
        <dbReference type="EMBL" id="ATM24652.1"/>
    </source>
</evidence>
<proteinExistence type="predicted"/>
<dbReference type="KEGG" id="salf:SMD44_p10153"/>
<organism evidence="2 3">
    <name type="scientific">Streptomyces alboflavus</name>
    <dbReference type="NCBI Taxonomy" id="67267"/>
    <lineage>
        <taxon>Bacteria</taxon>
        <taxon>Bacillati</taxon>
        <taxon>Actinomycetota</taxon>
        <taxon>Actinomycetes</taxon>
        <taxon>Kitasatosporales</taxon>
        <taxon>Streptomycetaceae</taxon>
        <taxon>Streptomyces</taxon>
    </lineage>
</organism>
<accession>A0A291W528</accession>
<dbReference type="AlphaFoldDB" id="A0A291W528"/>
<keyword evidence="2" id="KW-0614">Plasmid</keyword>
<reference evidence="2 3" key="1">
    <citation type="submission" date="2017-10" db="EMBL/GenBank/DDBJ databases">
        <title>Streptomyces alboflavus Genome sequencing and assembly.</title>
        <authorList>
            <person name="Wang Y."/>
            <person name="Du B."/>
            <person name="Ding Y."/>
            <person name="Liu H."/>
            <person name="Hou Q."/>
            <person name="Liu K."/>
            <person name="Wang C."/>
            <person name="Yao L."/>
        </authorList>
    </citation>
    <scope>NUCLEOTIDE SEQUENCE [LARGE SCALE GENOMIC DNA]</scope>
    <source>
        <strain evidence="2 3">MDJK44</strain>
        <plasmid evidence="3">Plasmid pmdjk44.1</plasmid>
    </source>
</reference>
<gene>
    <name evidence="2" type="ORF">SMD44_p10153</name>
</gene>